<feature type="compositionally biased region" description="Basic residues" evidence="1">
    <location>
        <begin position="159"/>
        <end position="169"/>
    </location>
</feature>
<evidence type="ECO:0000313" key="4">
    <source>
        <dbReference type="Proteomes" id="UP001205105"/>
    </source>
</evidence>
<dbReference type="InterPro" id="IPR057776">
    <property type="entry name" value="UTP23_sensor"/>
</dbReference>
<dbReference type="PANTHER" id="PTHR12416">
    <property type="entry name" value="RRNA-PROCESSING PROTEIN UTP23 HOMOLOG"/>
    <property type="match status" value="1"/>
</dbReference>
<dbReference type="AlphaFoldDB" id="A0AAD5E104"/>
<dbReference type="Proteomes" id="UP001205105">
    <property type="component" value="Unassembled WGS sequence"/>
</dbReference>
<feature type="compositionally biased region" description="Gly residues" evidence="1">
    <location>
        <begin position="171"/>
        <end position="185"/>
    </location>
</feature>
<protein>
    <recommendedName>
        <fullName evidence="2">UTP23 sensor motif region domain-containing protein</fullName>
    </recommendedName>
</protein>
<keyword evidence="4" id="KW-1185">Reference proteome</keyword>
<comment type="caution">
    <text evidence="3">The sequence shown here is derived from an EMBL/GenBank/DDBJ whole genome shotgun (WGS) entry which is preliminary data.</text>
</comment>
<dbReference type="EMBL" id="JADXDR010000002">
    <property type="protein sequence ID" value="KAI7846463.1"/>
    <property type="molecule type" value="Genomic_DNA"/>
</dbReference>
<evidence type="ECO:0000259" key="2">
    <source>
        <dbReference type="Pfam" id="PF24779"/>
    </source>
</evidence>
<sequence length="185" mass="18991">MAFTLHMYGYALPCAAGDKNGEHFFVATQDRALQRACMAVPGGAVLFASVNGVHLETPSELQKQAAKQEEKRHMAPSETELKSAALAEVAAAQQEQRARPQLRRKKAKGPNPLSVQKPKKAKKAAAGTGAGGGASGGGEPKQQKQAAAAGGEGGEQPALKKRRQRRRGKGAAAGGPGGGTVSGSD</sequence>
<organism evidence="3 4">
    <name type="scientific">Chlorella ohadii</name>
    <dbReference type="NCBI Taxonomy" id="2649997"/>
    <lineage>
        <taxon>Eukaryota</taxon>
        <taxon>Viridiplantae</taxon>
        <taxon>Chlorophyta</taxon>
        <taxon>core chlorophytes</taxon>
        <taxon>Trebouxiophyceae</taxon>
        <taxon>Chlorellales</taxon>
        <taxon>Chlorellaceae</taxon>
        <taxon>Chlorella clade</taxon>
        <taxon>Chlorella</taxon>
    </lineage>
</organism>
<feature type="region of interest" description="Disordered" evidence="1">
    <location>
        <begin position="87"/>
        <end position="185"/>
    </location>
</feature>
<accession>A0AAD5E104</accession>
<feature type="compositionally biased region" description="Gly residues" evidence="1">
    <location>
        <begin position="128"/>
        <end position="139"/>
    </location>
</feature>
<evidence type="ECO:0000256" key="1">
    <source>
        <dbReference type="SAM" id="MobiDB-lite"/>
    </source>
</evidence>
<reference evidence="3" key="1">
    <citation type="submission" date="2020-11" db="EMBL/GenBank/DDBJ databases">
        <title>Chlorella ohadii genome sequencing and assembly.</title>
        <authorList>
            <person name="Murik O."/>
            <person name="Treves H."/>
            <person name="Kedem I."/>
            <person name="Shotland Y."/>
            <person name="Kaplan A."/>
        </authorList>
    </citation>
    <scope>NUCLEOTIDE SEQUENCE</scope>
    <source>
        <strain evidence="3">1</strain>
    </source>
</reference>
<evidence type="ECO:0000313" key="3">
    <source>
        <dbReference type="EMBL" id="KAI7846463.1"/>
    </source>
</evidence>
<feature type="domain" description="UTP23 sensor motif region" evidence="2">
    <location>
        <begin position="103"/>
        <end position="120"/>
    </location>
</feature>
<name>A0AAD5E104_9CHLO</name>
<dbReference type="Gene3D" id="3.40.50.1010">
    <property type="entry name" value="5'-nuclease"/>
    <property type="match status" value="1"/>
</dbReference>
<dbReference type="Pfam" id="PF24779">
    <property type="entry name" value="UTP23_sensor"/>
    <property type="match status" value="1"/>
</dbReference>
<gene>
    <name evidence="3" type="ORF">COHA_000072</name>
</gene>
<proteinExistence type="predicted"/>